<gene>
    <name evidence="1" type="ORF">M0R45_016294</name>
</gene>
<sequence>MVALFAVKQKPKAFYERFRDEQVQTHECTFEYAAITFREGLLPSMQVYKDLVRRPTKDMGEIQTRIEGEIRLEDIEAAQASHMIAAIVSRGQACPAKFGIGANTCGESKWKGERTSCGHEFQDPCYHFTVSPAQICLRIQIASLMDQGKLSQYKVMDNGKKSTPVTNMTAKKKKEYARYYDLNLSLKREK</sequence>
<comment type="caution">
    <text evidence="1">The sequence shown here is derived from an EMBL/GenBank/DDBJ whole genome shotgun (WGS) entry which is preliminary data.</text>
</comment>
<accession>A0AAW1XSY2</accession>
<evidence type="ECO:0000313" key="2">
    <source>
        <dbReference type="Proteomes" id="UP001457282"/>
    </source>
</evidence>
<dbReference type="AlphaFoldDB" id="A0AAW1XSY2"/>
<evidence type="ECO:0000313" key="1">
    <source>
        <dbReference type="EMBL" id="KAK9939603.1"/>
    </source>
</evidence>
<proteinExistence type="predicted"/>
<organism evidence="1 2">
    <name type="scientific">Rubus argutus</name>
    <name type="common">Southern blackberry</name>
    <dbReference type="NCBI Taxonomy" id="59490"/>
    <lineage>
        <taxon>Eukaryota</taxon>
        <taxon>Viridiplantae</taxon>
        <taxon>Streptophyta</taxon>
        <taxon>Embryophyta</taxon>
        <taxon>Tracheophyta</taxon>
        <taxon>Spermatophyta</taxon>
        <taxon>Magnoliopsida</taxon>
        <taxon>eudicotyledons</taxon>
        <taxon>Gunneridae</taxon>
        <taxon>Pentapetalae</taxon>
        <taxon>rosids</taxon>
        <taxon>fabids</taxon>
        <taxon>Rosales</taxon>
        <taxon>Rosaceae</taxon>
        <taxon>Rosoideae</taxon>
        <taxon>Rosoideae incertae sedis</taxon>
        <taxon>Rubus</taxon>
    </lineage>
</organism>
<reference evidence="1 2" key="1">
    <citation type="journal article" date="2023" name="G3 (Bethesda)">
        <title>A chromosome-length genome assembly and annotation of blackberry (Rubus argutus, cv. 'Hillquist').</title>
        <authorList>
            <person name="Bruna T."/>
            <person name="Aryal R."/>
            <person name="Dudchenko O."/>
            <person name="Sargent D.J."/>
            <person name="Mead D."/>
            <person name="Buti M."/>
            <person name="Cavallini A."/>
            <person name="Hytonen T."/>
            <person name="Andres J."/>
            <person name="Pham M."/>
            <person name="Weisz D."/>
            <person name="Mascagni F."/>
            <person name="Usai G."/>
            <person name="Natali L."/>
            <person name="Bassil N."/>
            <person name="Fernandez G.E."/>
            <person name="Lomsadze A."/>
            <person name="Armour M."/>
            <person name="Olukolu B."/>
            <person name="Poorten T."/>
            <person name="Britton C."/>
            <person name="Davik J."/>
            <person name="Ashrafi H."/>
            <person name="Aiden E.L."/>
            <person name="Borodovsky M."/>
            <person name="Worthington M."/>
        </authorList>
    </citation>
    <scope>NUCLEOTIDE SEQUENCE [LARGE SCALE GENOMIC DNA]</scope>
    <source>
        <strain evidence="1">PI 553951</strain>
    </source>
</reference>
<protein>
    <submittedName>
        <fullName evidence="1">Uncharacterized protein</fullName>
    </submittedName>
</protein>
<dbReference type="EMBL" id="JBEDUW010000003">
    <property type="protein sequence ID" value="KAK9939603.1"/>
    <property type="molecule type" value="Genomic_DNA"/>
</dbReference>
<name>A0AAW1XSY2_RUBAR</name>
<keyword evidence="2" id="KW-1185">Reference proteome</keyword>
<dbReference type="Proteomes" id="UP001457282">
    <property type="component" value="Unassembled WGS sequence"/>
</dbReference>